<dbReference type="InterPro" id="IPR041854">
    <property type="entry name" value="BFD-like_2Fe2S-bd_dom_sf"/>
</dbReference>
<evidence type="ECO:0000313" key="5">
    <source>
        <dbReference type="Proteomes" id="UP000675554"/>
    </source>
</evidence>
<feature type="domain" description="FAD dependent oxidoreductase" evidence="2">
    <location>
        <begin position="36"/>
        <end position="401"/>
    </location>
</feature>
<proteinExistence type="predicted"/>
<feature type="region of interest" description="Disordered" evidence="1">
    <location>
        <begin position="506"/>
        <end position="537"/>
    </location>
</feature>
<feature type="compositionally biased region" description="Low complexity" evidence="1">
    <location>
        <begin position="521"/>
        <end position="537"/>
    </location>
</feature>
<accession>A0A8T4IJ50</accession>
<feature type="compositionally biased region" description="Basic and acidic residues" evidence="1">
    <location>
        <begin position="506"/>
        <end position="519"/>
    </location>
</feature>
<dbReference type="InterPro" id="IPR007419">
    <property type="entry name" value="BFD-like_2Fe2S-bd_dom"/>
</dbReference>
<dbReference type="EMBL" id="JAGSMN010000053">
    <property type="protein sequence ID" value="MBR7671948.1"/>
    <property type="molecule type" value="Genomic_DNA"/>
</dbReference>
<reference evidence="4" key="1">
    <citation type="submission" date="2021-04" db="EMBL/GenBank/DDBJ databases">
        <title>Sequencing of actinobacteria type strains.</title>
        <authorList>
            <person name="Nguyen G.-S."/>
            <person name="Wentzel A."/>
        </authorList>
    </citation>
    <scope>NUCLEOTIDE SEQUENCE</scope>
    <source>
        <strain evidence="4">DSM 42095</strain>
    </source>
</reference>
<dbReference type="Gene3D" id="1.10.10.1100">
    <property type="entry name" value="BFD-like [2Fe-2S]-binding domain"/>
    <property type="match status" value="1"/>
</dbReference>
<evidence type="ECO:0000259" key="2">
    <source>
        <dbReference type="Pfam" id="PF01266"/>
    </source>
</evidence>
<dbReference type="SUPFAM" id="SSF51905">
    <property type="entry name" value="FAD/NAD(P)-binding domain"/>
    <property type="match status" value="1"/>
</dbReference>
<dbReference type="InterPro" id="IPR006076">
    <property type="entry name" value="FAD-dep_OxRdtase"/>
</dbReference>
<feature type="region of interest" description="Disordered" evidence="1">
    <location>
        <begin position="208"/>
        <end position="231"/>
    </location>
</feature>
<dbReference type="InterPro" id="IPR036188">
    <property type="entry name" value="FAD/NAD-bd_sf"/>
</dbReference>
<dbReference type="Pfam" id="PF01266">
    <property type="entry name" value="DAO"/>
    <property type="match status" value="1"/>
</dbReference>
<keyword evidence="5" id="KW-1185">Reference proteome</keyword>
<dbReference type="AlphaFoldDB" id="A0A8T4IJ50"/>
<feature type="domain" description="BFD-like [2Fe-2S]-binding" evidence="3">
    <location>
        <begin position="447"/>
        <end position="500"/>
    </location>
</feature>
<gene>
    <name evidence="4" type="ORF">KDA82_02620</name>
</gene>
<dbReference type="CDD" id="cd19946">
    <property type="entry name" value="GlpA-like_Fer2_BFD-like"/>
    <property type="match status" value="1"/>
</dbReference>
<dbReference type="Pfam" id="PF04324">
    <property type="entry name" value="Fer2_BFD"/>
    <property type="match status" value="1"/>
</dbReference>
<evidence type="ECO:0000259" key="3">
    <source>
        <dbReference type="Pfam" id="PF04324"/>
    </source>
</evidence>
<dbReference type="PANTHER" id="PTHR42720">
    <property type="entry name" value="GLYCEROL-3-PHOSPHATE DEHYDROGENASE"/>
    <property type="match status" value="1"/>
</dbReference>
<dbReference type="InterPro" id="IPR052745">
    <property type="entry name" value="G3P_Oxidase/Oxidoreductase"/>
</dbReference>
<protein>
    <submittedName>
        <fullName evidence="4">NAD(P)/FAD-dependent oxidoreductase</fullName>
    </submittedName>
</protein>
<sequence length="537" mass="56411">MNPHSTSRSGGAQDSPDPPDPADPEGPAVHEGAVHDVAVIGAGVVGCAIARELSGHDLSVALLDAHDDVGNGTSKANTAILHTGFDATPGTLESRLVRRGYALLSDYARATGIPVERTGALLVAWTREELDALPALREKAAKNGYAHCREVTAEEVYRRLPALGEGVLGGLTVPDESIICPWTTTLAFATEAQSRGARVLLGHRVTGVDGDGGEDRGDRDDGATNTGSGVTVLRTPHGEVAARWVVNAAGLASAELDRLFGYSRFRVTPRRGELLVYDKFARPLANSIVLPVPSSRGKGVLISPTIYGNVMLGPTAQDLDDPEATGTSEAGFDFLLAKGARLMPRLLEEEVTASYAGLRAAIDHGDYLIEADPARRYLVAGGIRSTGLSASMAIAEHVRELLTTAGLRAEPRTGLPAPPRMPNIGEAGVRPYQDQARIARDSAYGRVVCFCERVTEGEIRDACASPLPPAGTDGLRRRTRAMNGRCQGFYCGARVEALLDDGLAARREGQGAPSRERGHCAAPAPQPAATAPGEAPA</sequence>
<dbReference type="Gene3D" id="3.30.9.10">
    <property type="entry name" value="D-Amino Acid Oxidase, subunit A, domain 2"/>
    <property type="match status" value="1"/>
</dbReference>
<dbReference type="PANTHER" id="PTHR42720:SF1">
    <property type="entry name" value="GLYCEROL 3-PHOSPHATE OXIDASE"/>
    <property type="match status" value="1"/>
</dbReference>
<evidence type="ECO:0000313" key="4">
    <source>
        <dbReference type="EMBL" id="MBR7671948.1"/>
    </source>
</evidence>
<feature type="region of interest" description="Disordered" evidence="1">
    <location>
        <begin position="1"/>
        <end position="29"/>
    </location>
</feature>
<dbReference type="Proteomes" id="UP000675554">
    <property type="component" value="Unassembled WGS sequence"/>
</dbReference>
<evidence type="ECO:0000256" key="1">
    <source>
        <dbReference type="SAM" id="MobiDB-lite"/>
    </source>
</evidence>
<organism evidence="4 5">
    <name type="scientific">Streptomyces daliensis</name>
    <dbReference type="NCBI Taxonomy" id="299421"/>
    <lineage>
        <taxon>Bacteria</taxon>
        <taxon>Bacillati</taxon>
        <taxon>Actinomycetota</taxon>
        <taxon>Actinomycetes</taxon>
        <taxon>Kitasatosporales</taxon>
        <taxon>Streptomycetaceae</taxon>
        <taxon>Streptomyces</taxon>
    </lineage>
</organism>
<dbReference type="SUPFAM" id="SSF54373">
    <property type="entry name" value="FAD-linked reductases, C-terminal domain"/>
    <property type="match status" value="1"/>
</dbReference>
<feature type="compositionally biased region" description="Basic and acidic residues" evidence="1">
    <location>
        <begin position="213"/>
        <end position="222"/>
    </location>
</feature>
<comment type="caution">
    <text evidence="4">The sequence shown here is derived from an EMBL/GenBank/DDBJ whole genome shotgun (WGS) entry which is preliminary data.</text>
</comment>
<dbReference type="Gene3D" id="3.50.50.60">
    <property type="entry name" value="FAD/NAD(P)-binding domain"/>
    <property type="match status" value="1"/>
</dbReference>
<name>A0A8T4IJ50_9ACTN</name>